<feature type="region of interest" description="Disordered" evidence="1">
    <location>
        <begin position="1"/>
        <end position="63"/>
    </location>
</feature>
<evidence type="ECO:0000313" key="3">
    <source>
        <dbReference type="Proteomes" id="UP000603865"/>
    </source>
</evidence>
<evidence type="ECO:0000313" key="2">
    <source>
        <dbReference type="EMBL" id="GGR08536.1"/>
    </source>
</evidence>
<dbReference type="Proteomes" id="UP000603865">
    <property type="component" value="Unassembled WGS sequence"/>
</dbReference>
<proteinExistence type="predicted"/>
<name>A0A918C6M5_9DEIO</name>
<reference evidence="2" key="2">
    <citation type="submission" date="2020-09" db="EMBL/GenBank/DDBJ databases">
        <authorList>
            <person name="Sun Q."/>
            <person name="Ohkuma M."/>
        </authorList>
    </citation>
    <scope>NUCLEOTIDE SEQUENCE</scope>
    <source>
        <strain evidence="2">JCM 31311</strain>
    </source>
</reference>
<protein>
    <submittedName>
        <fullName evidence="2">Uncharacterized protein</fullName>
    </submittedName>
</protein>
<keyword evidence="3" id="KW-1185">Reference proteome</keyword>
<accession>A0A918C6M5</accession>
<feature type="compositionally biased region" description="Basic and acidic residues" evidence="1">
    <location>
        <begin position="45"/>
        <end position="56"/>
    </location>
</feature>
<dbReference type="RefSeq" id="WP_189090219.1">
    <property type="nucleotide sequence ID" value="NZ_BMQL01000010.1"/>
</dbReference>
<dbReference type="AlphaFoldDB" id="A0A918C6M5"/>
<dbReference type="EMBL" id="BMQL01000010">
    <property type="protein sequence ID" value="GGR08536.1"/>
    <property type="molecule type" value="Genomic_DNA"/>
</dbReference>
<comment type="caution">
    <text evidence="2">The sequence shown here is derived from an EMBL/GenBank/DDBJ whole genome shotgun (WGS) entry which is preliminary data.</text>
</comment>
<organism evidence="2 3">
    <name type="scientific">Deinococcus ruber</name>
    <dbReference type="NCBI Taxonomy" id="1848197"/>
    <lineage>
        <taxon>Bacteria</taxon>
        <taxon>Thermotogati</taxon>
        <taxon>Deinococcota</taxon>
        <taxon>Deinococci</taxon>
        <taxon>Deinococcales</taxon>
        <taxon>Deinococcaceae</taxon>
        <taxon>Deinococcus</taxon>
    </lineage>
</organism>
<reference evidence="2" key="1">
    <citation type="journal article" date="2014" name="Int. J. Syst. Evol. Microbiol.">
        <title>Complete genome sequence of Corynebacterium casei LMG S-19264T (=DSM 44701T), isolated from a smear-ripened cheese.</title>
        <authorList>
            <consortium name="US DOE Joint Genome Institute (JGI-PGF)"/>
            <person name="Walter F."/>
            <person name="Albersmeier A."/>
            <person name="Kalinowski J."/>
            <person name="Ruckert C."/>
        </authorList>
    </citation>
    <scope>NUCLEOTIDE SEQUENCE</scope>
    <source>
        <strain evidence="2">JCM 31311</strain>
    </source>
</reference>
<evidence type="ECO:0000256" key="1">
    <source>
        <dbReference type="SAM" id="MobiDB-lite"/>
    </source>
</evidence>
<gene>
    <name evidence="2" type="ORF">GCM10008957_21610</name>
</gene>
<sequence length="63" mass="7012">MSNPPSRQPDARQEDAGDQQAPEIVISGVDEPEPGQHNLTPTEEATERMKLQKERDDPEDEDG</sequence>